<gene>
    <name evidence="1" type="ORF">C475_19273</name>
</gene>
<proteinExistence type="predicted"/>
<dbReference type="AlphaFoldDB" id="M0CCY0"/>
<dbReference type="OrthoDB" id="229887at2157"/>
<protein>
    <submittedName>
        <fullName evidence="1">Uncharacterized protein</fullName>
    </submittedName>
</protein>
<evidence type="ECO:0000313" key="1">
    <source>
        <dbReference type="EMBL" id="ELZ21131.1"/>
    </source>
</evidence>
<dbReference type="PATRIC" id="fig|797114.5.peg.3902"/>
<dbReference type="RefSeq" id="WP_006885519.1">
    <property type="nucleotide sequence ID" value="NZ_AOIU01000043.1"/>
</dbReference>
<dbReference type="STRING" id="797114.C475_19273"/>
<dbReference type="eggNOG" id="arCOG11826">
    <property type="taxonomic scope" value="Archaea"/>
</dbReference>
<name>M0CCY0_9EURY</name>
<dbReference type="Proteomes" id="UP000011626">
    <property type="component" value="Unassembled WGS sequence"/>
</dbReference>
<evidence type="ECO:0000313" key="2">
    <source>
        <dbReference type="Proteomes" id="UP000011626"/>
    </source>
</evidence>
<sequence length="230" mass="25920">MTRAAAVDGFETFVDRTAEATRREFSVERALRGTGLGPGGALVDRLRRHTDALERQVVEPELEAYRQRSVEQFRVILTAVKDDRPVGAVETELLEHDSMVQALDPDLTPERRRAVVEDVLGRLQRLGDGVVPIVERPEDEFWPAVRNAFDEERARSLVETVVPFTGPLRRHRDAFAFEVRIDPADVLSGPLAGRLPAVSLDYTDEAVRAMRRAERRVVHEAKSDVAEQFD</sequence>
<reference evidence="1 2" key="1">
    <citation type="journal article" date="2014" name="PLoS Genet.">
        <title>Phylogenetically driven sequencing of extremely halophilic archaea reveals strategies for static and dynamic osmo-response.</title>
        <authorList>
            <person name="Becker E.A."/>
            <person name="Seitzer P.M."/>
            <person name="Tritt A."/>
            <person name="Larsen D."/>
            <person name="Krusor M."/>
            <person name="Yao A.I."/>
            <person name="Wu D."/>
            <person name="Madern D."/>
            <person name="Eisen J.A."/>
            <person name="Darling A.E."/>
            <person name="Facciotti M.T."/>
        </authorList>
    </citation>
    <scope>NUCLEOTIDE SEQUENCE [LARGE SCALE GENOMIC DNA]</scope>
    <source>
        <strain evidence="1 2">2-9-1</strain>
    </source>
</reference>
<organism evidence="1 2">
    <name type="scientific">Halosimplex carlsbadense 2-9-1</name>
    <dbReference type="NCBI Taxonomy" id="797114"/>
    <lineage>
        <taxon>Archaea</taxon>
        <taxon>Methanobacteriati</taxon>
        <taxon>Methanobacteriota</taxon>
        <taxon>Stenosarchaea group</taxon>
        <taxon>Halobacteria</taxon>
        <taxon>Halobacteriales</taxon>
        <taxon>Haloarculaceae</taxon>
        <taxon>Halosimplex</taxon>
    </lineage>
</organism>
<comment type="caution">
    <text evidence="1">The sequence shown here is derived from an EMBL/GenBank/DDBJ whole genome shotgun (WGS) entry which is preliminary data.</text>
</comment>
<accession>M0CCY0</accession>
<dbReference type="EMBL" id="AOIU01000043">
    <property type="protein sequence ID" value="ELZ21131.1"/>
    <property type="molecule type" value="Genomic_DNA"/>
</dbReference>
<keyword evidence="2" id="KW-1185">Reference proteome</keyword>